<gene>
    <name evidence="1" type="ORF">PoB_006633500</name>
</gene>
<keyword evidence="2" id="KW-1185">Reference proteome</keyword>
<dbReference type="AlphaFoldDB" id="A0AAV4D6Z1"/>
<proteinExistence type="predicted"/>
<organism evidence="1 2">
    <name type="scientific">Plakobranchus ocellatus</name>
    <dbReference type="NCBI Taxonomy" id="259542"/>
    <lineage>
        <taxon>Eukaryota</taxon>
        <taxon>Metazoa</taxon>
        <taxon>Spiralia</taxon>
        <taxon>Lophotrochozoa</taxon>
        <taxon>Mollusca</taxon>
        <taxon>Gastropoda</taxon>
        <taxon>Heterobranchia</taxon>
        <taxon>Euthyneura</taxon>
        <taxon>Panpulmonata</taxon>
        <taxon>Sacoglossa</taxon>
        <taxon>Placobranchoidea</taxon>
        <taxon>Plakobranchidae</taxon>
        <taxon>Plakobranchus</taxon>
    </lineage>
</organism>
<comment type="caution">
    <text evidence="1">The sequence shown here is derived from an EMBL/GenBank/DDBJ whole genome shotgun (WGS) entry which is preliminary data.</text>
</comment>
<dbReference type="EMBL" id="BLXT01007525">
    <property type="protein sequence ID" value="GFO39830.1"/>
    <property type="molecule type" value="Genomic_DNA"/>
</dbReference>
<name>A0AAV4D6Z1_9GAST</name>
<reference evidence="1 2" key="1">
    <citation type="journal article" date="2021" name="Elife">
        <title>Chloroplast acquisition without the gene transfer in kleptoplastic sea slugs, Plakobranchus ocellatus.</title>
        <authorList>
            <person name="Maeda T."/>
            <person name="Takahashi S."/>
            <person name="Yoshida T."/>
            <person name="Shimamura S."/>
            <person name="Takaki Y."/>
            <person name="Nagai Y."/>
            <person name="Toyoda A."/>
            <person name="Suzuki Y."/>
            <person name="Arimoto A."/>
            <person name="Ishii H."/>
            <person name="Satoh N."/>
            <person name="Nishiyama T."/>
            <person name="Hasebe M."/>
            <person name="Maruyama T."/>
            <person name="Minagawa J."/>
            <person name="Obokata J."/>
            <person name="Shigenobu S."/>
        </authorList>
    </citation>
    <scope>NUCLEOTIDE SEQUENCE [LARGE SCALE GENOMIC DNA]</scope>
</reference>
<dbReference type="Proteomes" id="UP000735302">
    <property type="component" value="Unassembled WGS sequence"/>
</dbReference>
<accession>A0AAV4D6Z1</accession>
<evidence type="ECO:0008006" key="3">
    <source>
        <dbReference type="Google" id="ProtNLM"/>
    </source>
</evidence>
<protein>
    <recommendedName>
        <fullName evidence="3">Retrotransposon gag domain-containing protein</fullName>
    </recommendedName>
</protein>
<evidence type="ECO:0000313" key="1">
    <source>
        <dbReference type="EMBL" id="GFO39830.1"/>
    </source>
</evidence>
<sequence length="107" mass="12303">MFRWAVRSVFQVPVNPFRAYYDLEQRQQDNTESTQGYLTALSSLMADYNFDGRENHHLSVRLVFGCFSHKTQKKLIALPKIDLEEVVRIMQTDESASHNQVAIGGNP</sequence>
<evidence type="ECO:0000313" key="2">
    <source>
        <dbReference type="Proteomes" id="UP000735302"/>
    </source>
</evidence>